<keyword evidence="7" id="KW-0943">RNA-mediated gene silencing</keyword>
<dbReference type="STRING" id="51511.ENSCSAVP00000005362"/>
<dbReference type="GO" id="GO:0003723">
    <property type="term" value="F:RNA binding"/>
    <property type="evidence" value="ECO:0007669"/>
    <property type="project" value="UniProtKB-KW"/>
</dbReference>
<dbReference type="GeneTree" id="ENSGT00950000183200"/>
<feature type="domain" description="Piwi" evidence="12">
    <location>
        <begin position="477"/>
        <end position="770"/>
    </location>
</feature>
<evidence type="ECO:0000256" key="4">
    <source>
        <dbReference type="ARBA" id="ARBA00022782"/>
    </source>
</evidence>
<evidence type="ECO:0000256" key="3">
    <source>
        <dbReference type="ARBA" id="ARBA00022490"/>
    </source>
</evidence>
<evidence type="ECO:0000256" key="10">
    <source>
        <dbReference type="SAM" id="MobiDB-lite"/>
    </source>
</evidence>
<dbReference type="InParanoid" id="H2YJ63"/>
<dbReference type="OMA" id="RRDFHDT"/>
<dbReference type="FunFam" id="3.30.420.10:FF:000014">
    <property type="entry name" value="Piwi-like RNA-mediated gene silencing 1"/>
    <property type="match status" value="1"/>
</dbReference>
<proteinExistence type="inferred from homology"/>
<evidence type="ECO:0000313" key="13">
    <source>
        <dbReference type="Ensembl" id="ENSCSAVP00000005362.1"/>
    </source>
</evidence>
<keyword evidence="8" id="KW-0469">Meiosis</keyword>
<dbReference type="SMART" id="SM00950">
    <property type="entry name" value="Piwi"/>
    <property type="match status" value="1"/>
</dbReference>
<evidence type="ECO:0000256" key="6">
    <source>
        <dbReference type="ARBA" id="ARBA00022884"/>
    </source>
</evidence>
<feature type="domain" description="PAZ" evidence="11">
    <location>
        <begin position="200"/>
        <end position="313"/>
    </location>
</feature>
<dbReference type="InterPro" id="IPR012337">
    <property type="entry name" value="RNaseH-like_sf"/>
</dbReference>
<dbReference type="GO" id="GO:0031047">
    <property type="term" value="P:regulatory ncRNA-mediated gene silencing"/>
    <property type="evidence" value="ECO:0007669"/>
    <property type="project" value="UniProtKB-KW"/>
</dbReference>
<reference evidence="13" key="3">
    <citation type="submission" date="2025-09" db="UniProtKB">
        <authorList>
            <consortium name="Ensembl"/>
        </authorList>
    </citation>
    <scope>IDENTIFICATION</scope>
</reference>
<keyword evidence="4" id="KW-0221">Differentiation</keyword>
<keyword evidence="5" id="KW-0810">Translation regulation</keyword>
<evidence type="ECO:0000313" key="14">
    <source>
        <dbReference type="Proteomes" id="UP000007875"/>
    </source>
</evidence>
<evidence type="ECO:0000256" key="1">
    <source>
        <dbReference type="ARBA" id="ARBA00004496"/>
    </source>
</evidence>
<protein>
    <recommendedName>
        <fullName evidence="15">Piwi-like protein 1</fullName>
    </recommendedName>
</protein>
<dbReference type="InterPro" id="IPR003165">
    <property type="entry name" value="Piwi"/>
</dbReference>
<evidence type="ECO:0008006" key="15">
    <source>
        <dbReference type="Google" id="ProtNLM"/>
    </source>
</evidence>
<dbReference type="CDD" id="cd04658">
    <property type="entry name" value="Piwi_piwi-like_Euk"/>
    <property type="match status" value="1"/>
</dbReference>
<dbReference type="InterPro" id="IPR036085">
    <property type="entry name" value="PAZ_dom_sf"/>
</dbReference>
<dbReference type="Ensembl" id="ENSCSAVT00000005433.1">
    <property type="protein sequence ID" value="ENSCSAVP00000005362.1"/>
    <property type="gene ID" value="ENSCSAVG00000003205.1"/>
</dbReference>
<comment type="similarity">
    <text evidence="9">Belongs to the argonaute family. Piwi subfamily.</text>
</comment>
<evidence type="ECO:0000256" key="8">
    <source>
        <dbReference type="ARBA" id="ARBA00023254"/>
    </source>
</evidence>
<dbReference type="PROSITE" id="PS50821">
    <property type="entry name" value="PAZ"/>
    <property type="match status" value="1"/>
</dbReference>
<dbReference type="GO" id="GO:0006417">
    <property type="term" value="P:regulation of translation"/>
    <property type="evidence" value="ECO:0007669"/>
    <property type="project" value="UniProtKB-KW"/>
</dbReference>
<dbReference type="FunFam" id="2.170.260.10:FF:000003">
    <property type="entry name" value="Piwi-like RNA-mediated gene silencing 2"/>
    <property type="match status" value="1"/>
</dbReference>
<keyword evidence="6" id="KW-0694">RNA-binding</keyword>
<reference evidence="13" key="2">
    <citation type="submission" date="2025-08" db="UniProtKB">
        <authorList>
            <consortium name="Ensembl"/>
        </authorList>
    </citation>
    <scope>IDENTIFICATION</scope>
</reference>
<dbReference type="GO" id="GO:0051321">
    <property type="term" value="P:meiotic cell cycle"/>
    <property type="evidence" value="ECO:0007669"/>
    <property type="project" value="UniProtKB-KW"/>
</dbReference>
<evidence type="ECO:0000256" key="7">
    <source>
        <dbReference type="ARBA" id="ARBA00023158"/>
    </source>
</evidence>
<evidence type="ECO:0000256" key="5">
    <source>
        <dbReference type="ARBA" id="ARBA00022845"/>
    </source>
</evidence>
<dbReference type="InterPro" id="IPR036397">
    <property type="entry name" value="RNaseH_sf"/>
</dbReference>
<dbReference type="Pfam" id="PF23278">
    <property type="entry name" value="Piwi_N"/>
    <property type="match status" value="1"/>
</dbReference>
<feature type="region of interest" description="Disordered" evidence="10">
    <location>
        <begin position="1"/>
        <end position="25"/>
    </location>
</feature>
<dbReference type="Pfam" id="PF02170">
    <property type="entry name" value="PAZ"/>
    <property type="match status" value="1"/>
</dbReference>
<dbReference type="SUPFAM" id="SSF53098">
    <property type="entry name" value="Ribonuclease H-like"/>
    <property type="match status" value="1"/>
</dbReference>
<dbReference type="Gene3D" id="2.170.260.10">
    <property type="entry name" value="paz domain"/>
    <property type="match status" value="1"/>
</dbReference>
<keyword evidence="2" id="KW-0217">Developmental protein</keyword>
<accession>H2YJ63</accession>
<dbReference type="Gene3D" id="3.30.420.10">
    <property type="entry name" value="Ribonuclease H-like superfamily/Ribonuclease H"/>
    <property type="match status" value="1"/>
</dbReference>
<keyword evidence="3" id="KW-0963">Cytoplasm</keyword>
<evidence type="ECO:0000256" key="9">
    <source>
        <dbReference type="ARBA" id="ARBA00038291"/>
    </source>
</evidence>
<keyword evidence="14" id="KW-1185">Reference proteome</keyword>
<dbReference type="PANTHER" id="PTHR22891">
    <property type="entry name" value="EUKARYOTIC TRANSLATION INITIATION FACTOR 2C"/>
    <property type="match status" value="1"/>
</dbReference>
<dbReference type="CDD" id="cd02845">
    <property type="entry name" value="PAZ_piwi_like"/>
    <property type="match status" value="1"/>
</dbReference>
<dbReference type="Proteomes" id="UP000007875">
    <property type="component" value="Unassembled WGS sequence"/>
</dbReference>
<reference evidence="14" key="1">
    <citation type="submission" date="2003-08" db="EMBL/GenBank/DDBJ databases">
        <authorList>
            <person name="Birren B."/>
            <person name="Nusbaum C."/>
            <person name="Abebe A."/>
            <person name="Abouelleil A."/>
            <person name="Adekoya E."/>
            <person name="Ait-zahra M."/>
            <person name="Allen N."/>
            <person name="Allen T."/>
            <person name="An P."/>
            <person name="Anderson M."/>
            <person name="Anderson S."/>
            <person name="Arachchi H."/>
            <person name="Armbruster J."/>
            <person name="Bachantsang P."/>
            <person name="Baldwin J."/>
            <person name="Barry A."/>
            <person name="Bayul T."/>
            <person name="Blitshsteyn B."/>
            <person name="Bloom T."/>
            <person name="Blye J."/>
            <person name="Boguslavskiy L."/>
            <person name="Borowsky M."/>
            <person name="Boukhgalter B."/>
            <person name="Brunache A."/>
            <person name="Butler J."/>
            <person name="Calixte N."/>
            <person name="Calvo S."/>
            <person name="Camarata J."/>
            <person name="Campo K."/>
            <person name="Chang J."/>
            <person name="Cheshatsang Y."/>
            <person name="Citroen M."/>
            <person name="Collymore A."/>
            <person name="Considine T."/>
            <person name="Cook A."/>
            <person name="Cooke P."/>
            <person name="Corum B."/>
            <person name="Cuomo C."/>
            <person name="David R."/>
            <person name="Dawoe T."/>
            <person name="Degray S."/>
            <person name="Dodge S."/>
            <person name="Dooley K."/>
            <person name="Dorje P."/>
            <person name="Dorjee K."/>
            <person name="Dorris L."/>
            <person name="Duffey N."/>
            <person name="Dupes A."/>
            <person name="Elkins T."/>
            <person name="Engels R."/>
            <person name="Erickson J."/>
            <person name="Farina A."/>
            <person name="Faro S."/>
            <person name="Ferreira P."/>
            <person name="Fischer H."/>
            <person name="Fitzgerald M."/>
            <person name="Foley K."/>
            <person name="Gage D."/>
            <person name="Galagan J."/>
            <person name="Gearin G."/>
            <person name="Gnerre S."/>
            <person name="Gnirke A."/>
            <person name="Goyette A."/>
            <person name="Graham J."/>
            <person name="Grandbois E."/>
            <person name="Gyaltsen K."/>
            <person name="Hafez N."/>
            <person name="Hagopian D."/>
            <person name="Hagos B."/>
            <person name="Hall J."/>
            <person name="Hatcher B."/>
            <person name="Heller A."/>
            <person name="Higgins H."/>
            <person name="Honan T."/>
            <person name="Horn A."/>
            <person name="Houde N."/>
            <person name="Hughes L."/>
            <person name="Hulme W."/>
            <person name="Husby E."/>
            <person name="Iliev I."/>
            <person name="Jaffe D."/>
            <person name="Jones C."/>
            <person name="Kamal M."/>
            <person name="Kamat A."/>
            <person name="Kamvysselis M."/>
            <person name="Karlsson E."/>
            <person name="Kells C."/>
            <person name="Kieu A."/>
            <person name="Kisner P."/>
            <person name="Kodira C."/>
            <person name="Kulbokas E."/>
            <person name="Labutti K."/>
            <person name="Lama D."/>
            <person name="Landers T."/>
            <person name="Leger J."/>
            <person name="Levine S."/>
            <person name="Lewis D."/>
            <person name="Lewis T."/>
            <person name="Lindblad-toh K."/>
            <person name="Liu X."/>
            <person name="Lokyitsang T."/>
            <person name="Lokyitsang Y."/>
            <person name="Lucien O."/>
            <person name="Lui A."/>
            <person name="Ma L.J."/>
            <person name="Mabbitt R."/>
            <person name="Macdonald J."/>
            <person name="Maclean C."/>
            <person name="Major J."/>
            <person name="Manning J."/>
            <person name="Marabella R."/>
            <person name="Maru K."/>
            <person name="Matthews C."/>
            <person name="Mauceli E."/>
            <person name="Mccarthy M."/>
            <person name="Mcdonough S."/>
            <person name="Mcghee T."/>
            <person name="Meldrim J."/>
            <person name="Meneus L."/>
            <person name="Mesirov J."/>
            <person name="Mihalev A."/>
            <person name="Mihova T."/>
            <person name="Mikkelsen T."/>
            <person name="Mlenga V."/>
            <person name="Moru K."/>
            <person name="Mozes J."/>
            <person name="Mulrain L."/>
            <person name="Munson G."/>
            <person name="Naylor J."/>
            <person name="Newes C."/>
            <person name="Nguyen C."/>
            <person name="Nguyen N."/>
            <person name="Nguyen T."/>
            <person name="Nicol R."/>
            <person name="Nielsen C."/>
            <person name="Nizzari M."/>
            <person name="Norbu C."/>
            <person name="Norbu N."/>
            <person name="O'donnell P."/>
            <person name="Okoawo O."/>
            <person name="O'leary S."/>
            <person name="Omotosho B."/>
            <person name="O'neill K."/>
            <person name="Osman S."/>
            <person name="Parker S."/>
            <person name="Perrin D."/>
            <person name="Phunkhang P."/>
            <person name="Piqani B."/>
            <person name="Purcell S."/>
            <person name="Rachupka T."/>
            <person name="Ramasamy U."/>
            <person name="Rameau R."/>
            <person name="Ray V."/>
            <person name="Raymond C."/>
            <person name="Retta R."/>
            <person name="Richardson S."/>
            <person name="Rise C."/>
            <person name="Rodriguez J."/>
            <person name="Rogers J."/>
            <person name="Rogov P."/>
            <person name="Rutman M."/>
            <person name="Schupbach R."/>
            <person name="Seaman C."/>
            <person name="Settipalli S."/>
            <person name="Sharpe T."/>
            <person name="Sheridan J."/>
            <person name="Sherpa N."/>
            <person name="Shi J."/>
            <person name="Smirnov S."/>
            <person name="Smith C."/>
            <person name="Sougnez C."/>
            <person name="Spencer B."/>
            <person name="Stalker J."/>
            <person name="Stange-thomann N."/>
            <person name="Stavropoulos S."/>
            <person name="Stetson K."/>
            <person name="Stone C."/>
            <person name="Stone S."/>
            <person name="Stubbs M."/>
            <person name="Talamas J."/>
            <person name="Tchuinga P."/>
            <person name="Tenzing P."/>
            <person name="Tesfaye S."/>
            <person name="Theodore J."/>
            <person name="Thoulutsang Y."/>
            <person name="Topham K."/>
            <person name="Towey S."/>
            <person name="Tsamla T."/>
            <person name="Tsomo N."/>
            <person name="Vallee D."/>
            <person name="Vassiliev H."/>
            <person name="Venkataraman V."/>
            <person name="Vinson J."/>
            <person name="Vo A."/>
            <person name="Wade C."/>
            <person name="Wang S."/>
            <person name="Wangchuk T."/>
            <person name="Wangdi T."/>
            <person name="Whittaker C."/>
            <person name="Wilkinson J."/>
            <person name="Wu Y."/>
            <person name="Wyman D."/>
            <person name="Yadav S."/>
            <person name="Yang S."/>
            <person name="Yang X."/>
            <person name="Yeager S."/>
            <person name="Yee E."/>
            <person name="Young G."/>
            <person name="Zainoun J."/>
            <person name="Zembeck L."/>
            <person name="Zimmer A."/>
            <person name="Zody M."/>
            <person name="Lander E."/>
        </authorList>
    </citation>
    <scope>NUCLEOTIDE SEQUENCE [LARGE SCALE GENOMIC DNA]</scope>
</reference>
<dbReference type="eggNOG" id="KOG1042">
    <property type="taxonomic scope" value="Eukaryota"/>
</dbReference>
<dbReference type="HOGENOM" id="CLU_008813_0_0_1"/>
<dbReference type="SMART" id="SM00949">
    <property type="entry name" value="PAZ"/>
    <property type="match status" value="1"/>
</dbReference>
<dbReference type="PROSITE" id="PS50822">
    <property type="entry name" value="PIWI"/>
    <property type="match status" value="1"/>
</dbReference>
<dbReference type="SUPFAM" id="SSF101690">
    <property type="entry name" value="PAZ domain"/>
    <property type="match status" value="1"/>
</dbReference>
<dbReference type="GO" id="GO:0030154">
    <property type="term" value="P:cell differentiation"/>
    <property type="evidence" value="ECO:0007669"/>
    <property type="project" value="UniProtKB-KW"/>
</dbReference>
<dbReference type="InterPro" id="IPR003100">
    <property type="entry name" value="PAZ_dom"/>
</dbReference>
<evidence type="ECO:0000256" key="2">
    <source>
        <dbReference type="ARBA" id="ARBA00022473"/>
    </source>
</evidence>
<dbReference type="Gene3D" id="3.40.50.2300">
    <property type="match status" value="1"/>
</dbReference>
<organism evidence="13 14">
    <name type="scientific">Ciona savignyi</name>
    <name type="common">Pacific transparent sea squirt</name>
    <dbReference type="NCBI Taxonomy" id="51511"/>
    <lineage>
        <taxon>Eukaryota</taxon>
        <taxon>Metazoa</taxon>
        <taxon>Chordata</taxon>
        <taxon>Tunicata</taxon>
        <taxon>Ascidiacea</taxon>
        <taxon>Phlebobranchia</taxon>
        <taxon>Cionidae</taxon>
        <taxon>Ciona</taxon>
    </lineage>
</organism>
<comment type="subcellular location">
    <subcellularLocation>
        <location evidence="1">Cytoplasm</location>
    </subcellularLocation>
</comment>
<evidence type="ECO:0000259" key="12">
    <source>
        <dbReference type="PROSITE" id="PS50822"/>
    </source>
</evidence>
<sequence length="784" mass="90492">GRRSNYDPSMFDPHTRPDHIVSKQGTGGHPISLQCNFFPLSCTRQWCLYQYRVDYAPEVDHRGARKGMLKDHEELIGKVFMFDGTMLFTTKKLEQKETVVFSKRRTDGSNVQLTISLTNELPPSSPFSIQIYNILFRWVLEKIGMKQVGRNFYNPSMSFTVKCQRVDFELWPGFVTSILQYEKNVLLCAEVSHKLMRKDSVLDILRQMYRECSQRGRDFKQEMERFLVGQIVLTRYNNKTYRIDGVEWDLNVGMKFERKSGPISYAEYFKEQYNITIRDTNQPLLLSRPKKSEIRKGGLEVVHLVPELCTVTGLTDELRADFNTMKTLATYTKQGPTKRKDALTSFIRRITGNAEVEKRFAEWGLRFEDRILELKGRVLDAEAIMFGENKQVLSRDASWDQEFRRQRLLRCVDLHEWVLIYCSRDKRCAEDFVKKICQVSRNMGFRMAPPTPIEIQSDQMFQKTIKELMGRNPRIQLICCLLPSNRKDRYDAIKKVCCVDMPVPSQVVLSRTLSKPQRVMSIATKIAIQMNCKGGEAWAVKIPLKECMIIGIDTYHDSSQKGRSCGGFVASINTTYTRWYSNVTFQHSGVELIDGLKRCMKGALQKYSQVNGQLPARIVIYRDGVGDGQLDVVKDYEIPQLLDCLKIPQYQGYTPNVSFIVVKKRVNARFFAPGRGSELTNAPPGTIIDDTVTRPEWYDFFVVSQSVREGTVSPTHYNVVYDTSTLKPDHMQRLTYKLCHLYYNWPGTIRVPAPCLYAHKIAFLVGQSIHNPVSTELSDKLYFL</sequence>
<name>H2YJ63_CIOSA</name>
<dbReference type="Pfam" id="PF02171">
    <property type="entry name" value="Piwi"/>
    <property type="match status" value="1"/>
</dbReference>
<dbReference type="GO" id="GO:0005737">
    <property type="term" value="C:cytoplasm"/>
    <property type="evidence" value="ECO:0007669"/>
    <property type="project" value="UniProtKB-SubCell"/>
</dbReference>
<dbReference type="AlphaFoldDB" id="H2YJ63"/>
<evidence type="ECO:0000259" key="11">
    <source>
        <dbReference type="PROSITE" id="PS50821"/>
    </source>
</evidence>